<organism evidence="1 2">
    <name type="scientific">Desulforamulus aeronauticus DSM 10349</name>
    <dbReference type="NCBI Taxonomy" id="1121421"/>
    <lineage>
        <taxon>Bacteria</taxon>
        <taxon>Bacillati</taxon>
        <taxon>Bacillota</taxon>
        <taxon>Clostridia</taxon>
        <taxon>Eubacteriales</taxon>
        <taxon>Peptococcaceae</taxon>
        <taxon>Desulforamulus</taxon>
    </lineage>
</organism>
<protein>
    <submittedName>
        <fullName evidence="1">Uncharacterized protein</fullName>
    </submittedName>
</protein>
<evidence type="ECO:0000313" key="2">
    <source>
        <dbReference type="Proteomes" id="UP000183997"/>
    </source>
</evidence>
<name>A0A1M6QR23_9FIRM</name>
<accession>A0A1M6QR23</accession>
<dbReference type="RefSeq" id="WP_072911675.1">
    <property type="nucleotide sequence ID" value="NZ_FRAR01000009.1"/>
</dbReference>
<dbReference type="Proteomes" id="UP000183997">
    <property type="component" value="Unassembled WGS sequence"/>
</dbReference>
<evidence type="ECO:0000313" key="1">
    <source>
        <dbReference type="EMBL" id="SHK22477.1"/>
    </source>
</evidence>
<proteinExistence type="predicted"/>
<keyword evidence="2" id="KW-1185">Reference proteome</keyword>
<gene>
    <name evidence="1" type="ORF">SAMN02745123_01125</name>
</gene>
<dbReference type="STRING" id="1121421.SAMN02745123_01125"/>
<dbReference type="EMBL" id="FRAR01000009">
    <property type="protein sequence ID" value="SHK22477.1"/>
    <property type="molecule type" value="Genomic_DNA"/>
</dbReference>
<dbReference type="AlphaFoldDB" id="A0A1M6QR23"/>
<dbReference type="OrthoDB" id="1787482at2"/>
<reference evidence="2" key="1">
    <citation type="submission" date="2016-11" db="EMBL/GenBank/DDBJ databases">
        <authorList>
            <person name="Varghese N."/>
            <person name="Submissions S."/>
        </authorList>
    </citation>
    <scope>NUCLEOTIDE SEQUENCE [LARGE SCALE GENOMIC DNA]</scope>
    <source>
        <strain evidence="2">DSM 10349</strain>
    </source>
</reference>
<sequence>MFGEIKLFWELQTHKNDPDKLAEIFYLNRDVLLSLKKKYPEWKTYLQPEVFEALKEKGLPMD</sequence>